<sequence>MAYPPRAIRIPLVAVVGVLLLTGCGLFGGGENGADGGGNAGGAQDPVNAGQVEPGESESRETLASQDISASGADMHIAIHELARRGETVELTLSVTRTNDSGSDPNLAFLTPPSVLDDELSTVELIDPGNAKVHTVARDGDDRCVCSSGLKGITLYPDDSALLSATFAAPPEGVETMGVRIPRAGTFNDVPLS</sequence>
<evidence type="ECO:0000313" key="4">
    <source>
        <dbReference type="Proteomes" id="UP000031675"/>
    </source>
</evidence>
<dbReference type="STRING" id="183763.LP52_15895"/>
<dbReference type="RefSeq" id="WP_040274558.1">
    <property type="nucleotide sequence ID" value="NZ_JROO01000030.1"/>
</dbReference>
<dbReference type="EMBL" id="JROO01000030">
    <property type="protein sequence ID" value="KIH98001.1"/>
    <property type="molecule type" value="Genomic_DNA"/>
</dbReference>
<keyword evidence="2" id="KW-1133">Transmembrane helix</keyword>
<evidence type="ECO:0008006" key="5">
    <source>
        <dbReference type="Google" id="ProtNLM"/>
    </source>
</evidence>
<evidence type="ECO:0000256" key="2">
    <source>
        <dbReference type="SAM" id="Phobius"/>
    </source>
</evidence>
<gene>
    <name evidence="3" type="ORF">LP52_15895</name>
</gene>
<accession>A0A0C2J929</accession>
<feature type="transmembrane region" description="Helical" evidence="2">
    <location>
        <begin position="12"/>
        <end position="30"/>
    </location>
</feature>
<keyword evidence="2" id="KW-0472">Membrane</keyword>
<reference evidence="4" key="1">
    <citation type="journal article" date="2015" name="Chem. Biol.">
        <title>Structure, bioactivity, and resistance mechanism of streptomonomicin, an unusual lasso Peptide from an understudied halophilic actinomycete.</title>
        <authorList>
            <person name="Metelev M."/>
            <person name="Tietz J.I."/>
            <person name="Melby J.O."/>
            <person name="Blair P.M."/>
            <person name="Zhu L."/>
            <person name="Livnat I."/>
            <person name="Severinov K."/>
            <person name="Mitchell D.A."/>
        </authorList>
    </citation>
    <scope>NUCLEOTIDE SEQUENCE [LARGE SCALE GENOMIC DNA]</scope>
    <source>
        <strain evidence="4">YIM 90003</strain>
    </source>
</reference>
<dbReference type="Proteomes" id="UP000031675">
    <property type="component" value="Unassembled WGS sequence"/>
</dbReference>
<evidence type="ECO:0000256" key="1">
    <source>
        <dbReference type="SAM" id="MobiDB-lite"/>
    </source>
</evidence>
<evidence type="ECO:0000313" key="3">
    <source>
        <dbReference type="EMBL" id="KIH98001.1"/>
    </source>
</evidence>
<proteinExistence type="predicted"/>
<organism evidence="3 4">
    <name type="scientific">Streptomonospora alba</name>
    <dbReference type="NCBI Taxonomy" id="183763"/>
    <lineage>
        <taxon>Bacteria</taxon>
        <taxon>Bacillati</taxon>
        <taxon>Actinomycetota</taxon>
        <taxon>Actinomycetes</taxon>
        <taxon>Streptosporangiales</taxon>
        <taxon>Nocardiopsidaceae</taxon>
        <taxon>Streptomonospora</taxon>
    </lineage>
</organism>
<feature type="region of interest" description="Disordered" evidence="1">
    <location>
        <begin position="36"/>
        <end position="67"/>
    </location>
</feature>
<keyword evidence="4" id="KW-1185">Reference proteome</keyword>
<dbReference type="OrthoDB" id="4334774at2"/>
<comment type="caution">
    <text evidence="3">The sequence shown here is derived from an EMBL/GenBank/DDBJ whole genome shotgun (WGS) entry which is preliminary data.</text>
</comment>
<name>A0A0C2J929_9ACTN</name>
<dbReference type="AlphaFoldDB" id="A0A0C2J929"/>
<dbReference type="PROSITE" id="PS51257">
    <property type="entry name" value="PROKAR_LIPOPROTEIN"/>
    <property type="match status" value="1"/>
</dbReference>
<keyword evidence="2" id="KW-0812">Transmembrane</keyword>
<protein>
    <recommendedName>
        <fullName evidence="5">DUF4352 domain-containing protein</fullName>
    </recommendedName>
</protein>